<dbReference type="Proteomes" id="UP000199771">
    <property type="component" value="Unassembled WGS sequence"/>
</dbReference>
<dbReference type="InterPro" id="IPR052433">
    <property type="entry name" value="X-Pro_dipept-like"/>
</dbReference>
<dbReference type="SUPFAM" id="SSF53092">
    <property type="entry name" value="Creatinase/prolidase N-terminal domain"/>
    <property type="match status" value="1"/>
</dbReference>
<dbReference type="Pfam" id="PF00557">
    <property type="entry name" value="Peptidase_M24"/>
    <property type="match status" value="1"/>
</dbReference>
<evidence type="ECO:0000256" key="8">
    <source>
        <dbReference type="ARBA" id="ARBA00023049"/>
    </source>
</evidence>
<dbReference type="InterPro" id="IPR007865">
    <property type="entry name" value="Aminopep_P_N"/>
</dbReference>
<dbReference type="InterPro" id="IPR036005">
    <property type="entry name" value="Creatinase/aminopeptidase-like"/>
</dbReference>
<dbReference type="Gene3D" id="3.90.230.10">
    <property type="entry name" value="Creatinase/methionine aminopeptidase superfamily"/>
    <property type="match status" value="1"/>
</dbReference>
<evidence type="ECO:0000256" key="11">
    <source>
        <dbReference type="ARBA" id="ARBA00075356"/>
    </source>
</evidence>
<evidence type="ECO:0000256" key="1">
    <source>
        <dbReference type="ARBA" id="ARBA00001424"/>
    </source>
</evidence>
<dbReference type="SMART" id="SM01011">
    <property type="entry name" value="AMP_N"/>
    <property type="match status" value="1"/>
</dbReference>
<dbReference type="Gene3D" id="3.40.350.10">
    <property type="entry name" value="Creatinase/prolidase N-terminal domain"/>
    <property type="match status" value="1"/>
</dbReference>
<keyword evidence="9" id="KW-0464">Manganese</keyword>
<evidence type="ECO:0000256" key="9">
    <source>
        <dbReference type="ARBA" id="ARBA00023211"/>
    </source>
</evidence>
<evidence type="ECO:0000256" key="4">
    <source>
        <dbReference type="ARBA" id="ARBA00012574"/>
    </source>
</evidence>
<dbReference type="GO" id="GO:0005829">
    <property type="term" value="C:cytosol"/>
    <property type="evidence" value="ECO:0007669"/>
    <property type="project" value="TreeGrafter"/>
</dbReference>
<dbReference type="NCBIfam" id="NF008131">
    <property type="entry name" value="PRK10879.1"/>
    <property type="match status" value="1"/>
</dbReference>
<evidence type="ECO:0000256" key="3">
    <source>
        <dbReference type="ARBA" id="ARBA00008766"/>
    </source>
</evidence>
<dbReference type="CDD" id="cd01087">
    <property type="entry name" value="Prolidase"/>
    <property type="match status" value="1"/>
</dbReference>
<dbReference type="GO" id="GO:0006508">
    <property type="term" value="P:proteolysis"/>
    <property type="evidence" value="ECO:0007669"/>
    <property type="project" value="UniProtKB-KW"/>
</dbReference>
<evidence type="ECO:0000256" key="7">
    <source>
        <dbReference type="ARBA" id="ARBA00022801"/>
    </source>
</evidence>
<evidence type="ECO:0000313" key="15">
    <source>
        <dbReference type="EMBL" id="SFF37655.1"/>
    </source>
</evidence>
<evidence type="ECO:0000256" key="12">
    <source>
        <dbReference type="ARBA" id="ARBA00081411"/>
    </source>
</evidence>
<dbReference type="EC" id="3.4.11.9" evidence="4"/>
<proteinExistence type="inferred from homology"/>
<dbReference type="GO" id="GO:0030145">
    <property type="term" value="F:manganese ion binding"/>
    <property type="evidence" value="ECO:0007669"/>
    <property type="project" value="InterPro"/>
</dbReference>
<dbReference type="RefSeq" id="WP_091532035.1">
    <property type="nucleotide sequence ID" value="NZ_FOOC01000003.1"/>
</dbReference>
<evidence type="ECO:0000256" key="13">
    <source>
        <dbReference type="RuleBase" id="RU000590"/>
    </source>
</evidence>
<protein>
    <recommendedName>
        <fullName evidence="10">Xaa-Pro aminopeptidase</fullName>
        <ecNumber evidence="4">3.4.11.9</ecNumber>
    </recommendedName>
    <alternativeName>
        <fullName evidence="11">Aminopeptidase P II</fullName>
    </alternativeName>
    <alternativeName>
        <fullName evidence="12">X-Pro aminopeptidase</fullName>
    </alternativeName>
</protein>
<keyword evidence="15" id="KW-0031">Aminopeptidase</keyword>
<evidence type="ECO:0000256" key="10">
    <source>
        <dbReference type="ARBA" id="ARBA00069363"/>
    </source>
</evidence>
<comment type="cofactor">
    <cofactor evidence="2">
        <name>Mn(2+)</name>
        <dbReference type="ChEBI" id="CHEBI:29035"/>
    </cofactor>
</comment>
<comment type="similarity">
    <text evidence="3 13">Belongs to the peptidase M24B family.</text>
</comment>
<keyword evidence="7" id="KW-0378">Hydrolase</keyword>
<evidence type="ECO:0000313" key="16">
    <source>
        <dbReference type="Proteomes" id="UP000199771"/>
    </source>
</evidence>
<dbReference type="STRING" id="1076937.SAMN04488120_10357"/>
<accession>A0A1I2I5P7</accession>
<dbReference type="AlphaFoldDB" id="A0A1I2I5P7"/>
<dbReference type="Pfam" id="PF05195">
    <property type="entry name" value="AMP_N"/>
    <property type="match status" value="1"/>
</dbReference>
<dbReference type="InterPro" id="IPR029149">
    <property type="entry name" value="Creatin/AminoP/Spt16_N"/>
</dbReference>
<dbReference type="SUPFAM" id="SSF55920">
    <property type="entry name" value="Creatinase/aminopeptidase"/>
    <property type="match status" value="1"/>
</dbReference>
<evidence type="ECO:0000256" key="5">
    <source>
        <dbReference type="ARBA" id="ARBA00022670"/>
    </source>
</evidence>
<dbReference type="InterPro" id="IPR001131">
    <property type="entry name" value="Peptidase_M24B_aminopep-P_CS"/>
</dbReference>
<name>A0A1I2I5P7_9GAMM</name>
<keyword evidence="5" id="KW-0645">Protease</keyword>
<organism evidence="15 16">
    <name type="scientific">Fontimonas thermophila</name>
    <dbReference type="NCBI Taxonomy" id="1076937"/>
    <lineage>
        <taxon>Bacteria</taxon>
        <taxon>Pseudomonadati</taxon>
        <taxon>Pseudomonadota</taxon>
        <taxon>Gammaproteobacteria</taxon>
        <taxon>Nevskiales</taxon>
        <taxon>Nevskiaceae</taxon>
        <taxon>Fontimonas</taxon>
    </lineage>
</organism>
<feature type="domain" description="Aminopeptidase P N-terminal" evidence="14">
    <location>
        <begin position="12"/>
        <end position="149"/>
    </location>
</feature>
<dbReference type="OrthoDB" id="9806388at2"/>
<sequence length="449" mass="49884">MPTRIPARRRGASSEHAARRARLMQLIGEDGVAIIPAAREVIRARDTHYKFRQDSDFRYLTGFPEPDAVAVLVPGRRRNGRKAEYILFVRERNPEREIWDGRRAGPEGAVRDYGADEAYTLAEFEAQLPGLIAGRTHLHYTLGEHPHWDAKLTACVREIREVSRRGAAAPVDFIALEATLHEMRLRKSPAELELMASACAITAEAHCIAMRTARPGLYEWQLAAEIHAHFARHDMEPGYGTIVGSGENACILHYVDNHAELRDGDLVLIDAGGELQGYTADITRTFPVNGRFSKAQRAVYEVVLEANVQAIRELKPGNSSARPHEVATRVLTEGMVELGLLKGKPAELIKAGKHRQFFMHGTGHWLGMDVHDVGRYKIEGKPRPFEPGMVMTVEPGLYIAPGTPGVPRKYWGIGVRIEDDVVVTTQGPRVLTADVPKTVREIESLMAQA</sequence>
<keyword evidence="16" id="KW-1185">Reference proteome</keyword>
<keyword evidence="6 13" id="KW-0479">Metal-binding</keyword>
<dbReference type="PROSITE" id="PS00491">
    <property type="entry name" value="PROLINE_PEPTIDASE"/>
    <property type="match status" value="1"/>
</dbReference>
<dbReference type="PANTHER" id="PTHR43226:SF4">
    <property type="entry name" value="XAA-PRO AMINOPEPTIDASE 3"/>
    <property type="match status" value="1"/>
</dbReference>
<dbReference type="EMBL" id="FOOC01000003">
    <property type="protein sequence ID" value="SFF37655.1"/>
    <property type="molecule type" value="Genomic_DNA"/>
</dbReference>
<dbReference type="GO" id="GO:0070006">
    <property type="term" value="F:metalloaminopeptidase activity"/>
    <property type="evidence" value="ECO:0007669"/>
    <property type="project" value="InterPro"/>
</dbReference>
<dbReference type="InterPro" id="IPR000994">
    <property type="entry name" value="Pept_M24"/>
</dbReference>
<dbReference type="PANTHER" id="PTHR43226">
    <property type="entry name" value="XAA-PRO AMINOPEPTIDASE 3"/>
    <property type="match status" value="1"/>
</dbReference>
<keyword evidence="8" id="KW-0482">Metalloprotease</keyword>
<evidence type="ECO:0000259" key="14">
    <source>
        <dbReference type="SMART" id="SM01011"/>
    </source>
</evidence>
<dbReference type="FunFam" id="3.90.230.10:FF:000002">
    <property type="entry name" value="Xaa-Pro aminopeptidase 3"/>
    <property type="match status" value="1"/>
</dbReference>
<evidence type="ECO:0000256" key="6">
    <source>
        <dbReference type="ARBA" id="ARBA00022723"/>
    </source>
</evidence>
<evidence type="ECO:0000256" key="2">
    <source>
        <dbReference type="ARBA" id="ARBA00001936"/>
    </source>
</evidence>
<comment type="catalytic activity">
    <reaction evidence="1">
        <text>Release of any N-terminal amino acid, including proline, that is linked to proline, even from a dipeptide or tripeptide.</text>
        <dbReference type="EC" id="3.4.11.9"/>
    </reaction>
</comment>
<gene>
    <name evidence="15" type="ORF">SAMN04488120_10357</name>
</gene>
<reference evidence="15 16" key="1">
    <citation type="submission" date="2016-10" db="EMBL/GenBank/DDBJ databases">
        <authorList>
            <person name="de Groot N.N."/>
        </authorList>
    </citation>
    <scope>NUCLEOTIDE SEQUENCE [LARGE SCALE GENOMIC DNA]</scope>
    <source>
        <strain evidence="15 16">DSM 23609</strain>
    </source>
</reference>